<dbReference type="CDD" id="cd01243">
    <property type="entry name" value="PH_MRCK"/>
    <property type="match status" value="1"/>
</dbReference>
<feature type="domain" description="PH" evidence="25">
    <location>
        <begin position="1097"/>
        <end position="1216"/>
    </location>
</feature>
<dbReference type="GO" id="GO:0005524">
    <property type="term" value="F:ATP binding"/>
    <property type="evidence" value="ECO:0007669"/>
    <property type="project" value="UniProtKB-UniRule"/>
</dbReference>
<dbReference type="Pfam" id="PF15796">
    <property type="entry name" value="KELK"/>
    <property type="match status" value="1"/>
</dbReference>
<keyword evidence="32" id="KW-1185">Reference proteome</keyword>
<evidence type="ECO:0000259" key="28">
    <source>
        <dbReference type="PROSITE" id="PS50108"/>
    </source>
</evidence>
<dbReference type="PROSITE" id="PS00107">
    <property type="entry name" value="PROTEIN_KINASE_ATP"/>
    <property type="match status" value="1"/>
</dbReference>
<evidence type="ECO:0000256" key="19">
    <source>
        <dbReference type="ARBA" id="ARBA00048679"/>
    </source>
</evidence>
<dbReference type="Pfam" id="PF00069">
    <property type="entry name" value="Pkinase"/>
    <property type="match status" value="1"/>
</dbReference>
<keyword evidence="11 22" id="KW-0547">Nucleotide-binding</keyword>
<feature type="region of interest" description="Disordered" evidence="24">
    <location>
        <begin position="967"/>
        <end position="1022"/>
    </location>
</feature>
<organism evidence="31 32">
    <name type="scientific">Acipenser ruthenus</name>
    <name type="common">Sterlet sturgeon</name>
    <dbReference type="NCBI Taxonomy" id="7906"/>
    <lineage>
        <taxon>Eukaryota</taxon>
        <taxon>Metazoa</taxon>
        <taxon>Chordata</taxon>
        <taxon>Craniata</taxon>
        <taxon>Vertebrata</taxon>
        <taxon>Euteleostomi</taxon>
        <taxon>Actinopterygii</taxon>
        <taxon>Chondrostei</taxon>
        <taxon>Acipenseriformes</taxon>
        <taxon>Acipenseridae</taxon>
        <taxon>Acipenser</taxon>
    </lineage>
</organism>
<sequence length="1809" mass="204801">MHEPELLSASHTKILRRTEATNSQHLRTPKPFTSKVKQMRLHKEDFEILKVIGRGAFGEVAVVKVKNAEKVFAMKILNKWEMLKRAETACFREERDVLVNGDSQWITTLHYAFQDENYLYLVMDYYVGGDLLTLLSKFEDRLPEDMARFYLAEMVLAIDSVHQLHYVHRDIKPDNILMDMNGHIRLADFGSCLKLMEDGTVQSSVAVGTPDYISPEILQAMEDGKGKYGPECDWWSLGVCMYEMLYGETPFYAESLVETYGKIMNHKERFQFPVQLMDVSENAKDLIRRLICSREHRLGQNGIEDFKKHPFFVGIDWDNIRNCEAPYIPEVSSPTDTSNFDVDDDCLKNSETMPPPSHTAFSGHHLPFVGFTYTSNCTLSDRGCLREVSGTTSTEIDSRVQRSLEDSLATEAYERRIRRLEQEKLELSRKLQESTQTVQALQYSSVDGPVAASKEIEIRSLKEEIEKFKKQIEESGQLEQQLEEASHARRDLEEASRHMKAFEKQIKMLKQDKDDLYKELTDTSEKLKSQTKELKDAHIQRKLAMQEFSEMNERVTDMRSHKQKLSRQLRDKEEEMEVVMQKVESLRHDVRKAERAKKELEAQAEEATAEASKEKKLRERSEQYSKQLEGELEGLKQKQMGRSPGISSMEHQQEITKLKCELEKKSVFYEEELSKRELLHASEIKNLKKELRDAESHHLTLNKEIMILKDKLDKTRRERVSDEKDARGYLQALATKMTEELEGLRNSSLGARATDMPWKIRRFAKLDMSARLELQSALDAEIRAKQVIQDELNKVKASNMSTEWVSDEKDARGYLQALATKMTEELEGLRNSSLGARATDMPWKIRRFAKLDMSARLELQSALDAEIRAKQVIQDELNKVKASNMSTECKLQESEKKNVDLLSEIEKLKKETEELRLEKVFYPFKIAAVFLGVKHQDSQNSFLAFLNAPTSALDQFDIDSIENFNLSNTPSRDEEAKSLIHSRSRSPSTASDMEPIEVMDHPPRTMQTPTMRSAYSGSGLSTPKPKAHQFVVKSFNTPTKCNQCTSLMVGLIRQGCTCEVCGFSCHVTCADKAPAVCPIPPDQTKGPLGIDPQKGIGTAYEGHVRVPKPAGVKKGWQRAITVVCDFKLFLYDLAEGKASQPSVVVSQVIDMRDEEFSVSSVLASDVIHANRKDIPCIFRITASQLSAASNKCSILILADSENEKNKWVGVLNELHRILKKNKLKDRSVYAPKEAYDSTLPLIKTTQSASIIDHERIALGNEEGLFVVHVTKDEIIRVGDNKKVHQIELIPSEQLMAVISGRNRHVRLFPMSALDGRETDFYKLVETKGCQTIVSGQVRHGALTCLCVAMKRQVICYELNQSKSRHKKIKEIQVPGNVQWMAMYSERLCVGYQSGFMKYSLHGEGNPISLLHHDDHTLSFITHQGMDAICAVEISNKEFLLCFSSIGVYVDCQGRRSRQQELMWPALPISCCYNAPYLSVYSENAVDVFDINTMEWIQTVPLKKVRPLNTDGSLNLLGLETIRLIYFKNKMAEGDELVVPETSDDSRKQMVRNINNKRRYSFRVPEEERIQQRREMLRDPEMRNKLISNPTNFNHIVHMGPGDGIQILKDLPVPGSPHPSPNHHLRLISSPTNFEHVYHMTVHSAENVLYFDSINPSYSPSLNSLPGTPYSMSPRNLRPQENRTMFSGSVSIPSITKSRAEPGRSMSASSGLGSRSTAQNGNALRRECSGGSCGTKRQPIASPSDGSLSSGGMDGGGDAPISQFEREDSDSPRHSTASNSSNLSSPPSPASPHKTKSLSLGSTDHVGWET</sequence>
<comment type="cofactor">
    <cofactor evidence="1">
        <name>Mg(2+)</name>
        <dbReference type="ChEBI" id="CHEBI:18420"/>
    </cofactor>
</comment>
<evidence type="ECO:0000256" key="16">
    <source>
        <dbReference type="ARBA" id="ARBA00023054"/>
    </source>
</evidence>
<dbReference type="InterPro" id="IPR057529">
    <property type="entry name" value="MRCK/ROCK_PH"/>
</dbReference>
<feature type="domain" description="CRIB" evidence="28">
    <location>
        <begin position="1586"/>
        <end position="1599"/>
    </location>
</feature>
<dbReference type="InterPro" id="IPR001849">
    <property type="entry name" value="PH_domain"/>
</dbReference>
<dbReference type="EMBL" id="SCEB01215329">
    <property type="protein sequence ID" value="RXM30114.1"/>
    <property type="molecule type" value="Genomic_DNA"/>
</dbReference>
<keyword evidence="13 31" id="KW-0418">Kinase</keyword>
<dbReference type="InterPro" id="IPR001180">
    <property type="entry name" value="CNH_dom"/>
</dbReference>
<evidence type="ECO:0000256" key="8">
    <source>
        <dbReference type="ARBA" id="ARBA00022553"/>
    </source>
</evidence>
<evidence type="ECO:0000256" key="21">
    <source>
        <dbReference type="ARBA" id="ARBA00076683"/>
    </source>
</evidence>
<evidence type="ECO:0000256" key="17">
    <source>
        <dbReference type="ARBA" id="ARBA00023273"/>
    </source>
</evidence>
<dbReference type="CDD" id="cd20864">
    <property type="entry name" value="C1_MRCKalpha"/>
    <property type="match status" value="1"/>
</dbReference>
<keyword evidence="17" id="KW-0966">Cell projection</keyword>
<dbReference type="InterPro" id="IPR000719">
    <property type="entry name" value="Prot_kinase_dom"/>
</dbReference>
<dbReference type="GO" id="GO:0005737">
    <property type="term" value="C:cytoplasm"/>
    <property type="evidence" value="ECO:0007669"/>
    <property type="project" value="UniProtKB-SubCell"/>
</dbReference>
<dbReference type="SMART" id="SM00220">
    <property type="entry name" value="S_TKc"/>
    <property type="match status" value="1"/>
</dbReference>
<dbReference type="SMART" id="SM00109">
    <property type="entry name" value="C1"/>
    <property type="match status" value="1"/>
</dbReference>
<comment type="catalytic activity">
    <reaction evidence="18">
        <text>L-threonyl-[protein] + ATP = O-phospho-L-threonyl-[protein] + ADP + H(+)</text>
        <dbReference type="Rhea" id="RHEA:46608"/>
        <dbReference type="Rhea" id="RHEA-COMP:11060"/>
        <dbReference type="Rhea" id="RHEA-COMP:11605"/>
        <dbReference type="ChEBI" id="CHEBI:15378"/>
        <dbReference type="ChEBI" id="CHEBI:30013"/>
        <dbReference type="ChEBI" id="CHEBI:30616"/>
        <dbReference type="ChEBI" id="CHEBI:61977"/>
        <dbReference type="ChEBI" id="CHEBI:456216"/>
        <dbReference type="EC" id="2.7.11.1"/>
    </reaction>
</comment>
<proteinExistence type="inferred from homology"/>
<feature type="compositionally biased region" description="Basic and acidic residues" evidence="24">
    <location>
        <begin position="1763"/>
        <end position="1772"/>
    </location>
</feature>
<dbReference type="GO" id="GO:0004674">
    <property type="term" value="F:protein serine/threonine kinase activity"/>
    <property type="evidence" value="ECO:0007669"/>
    <property type="project" value="UniProtKB-KW"/>
</dbReference>
<feature type="coiled-coil region" evidence="23">
    <location>
        <begin position="877"/>
        <end position="918"/>
    </location>
</feature>
<dbReference type="PROSITE" id="PS00479">
    <property type="entry name" value="ZF_DAG_PE_1"/>
    <property type="match status" value="1"/>
</dbReference>
<dbReference type="GO" id="GO:0106310">
    <property type="term" value="F:protein serine kinase activity"/>
    <property type="evidence" value="ECO:0007669"/>
    <property type="project" value="RHEA"/>
</dbReference>
<evidence type="ECO:0000256" key="18">
    <source>
        <dbReference type="ARBA" id="ARBA00047899"/>
    </source>
</evidence>
<feature type="region of interest" description="Disordered" evidence="24">
    <location>
        <begin position="1664"/>
        <end position="1809"/>
    </location>
</feature>
<dbReference type="PROSITE" id="PS50219">
    <property type="entry name" value="CNH"/>
    <property type="match status" value="1"/>
</dbReference>
<keyword evidence="16 23" id="KW-0175">Coiled coil</keyword>
<dbReference type="SMR" id="A0A444U4L8"/>
<feature type="compositionally biased region" description="Low complexity" evidence="24">
    <location>
        <begin position="1702"/>
        <end position="1715"/>
    </location>
</feature>
<dbReference type="InterPro" id="IPR017892">
    <property type="entry name" value="Pkinase_C"/>
</dbReference>
<gene>
    <name evidence="31" type="ORF">EOD39_8160</name>
</gene>
<comment type="similarity">
    <text evidence="4">Belongs to the protein kinase superfamily. AGC Ser/Thr protein kinase family. DMPK subfamily.</text>
</comment>
<dbReference type="InterPro" id="IPR050839">
    <property type="entry name" value="Rho-assoc_Ser/Thr_Kinase"/>
</dbReference>
<evidence type="ECO:0000256" key="14">
    <source>
        <dbReference type="ARBA" id="ARBA00022833"/>
    </source>
</evidence>
<dbReference type="Gene3D" id="1.10.510.10">
    <property type="entry name" value="Transferase(Phosphotransferase) domain 1"/>
    <property type="match status" value="1"/>
</dbReference>
<dbReference type="Gene3D" id="1.20.5.340">
    <property type="match status" value="2"/>
</dbReference>
<comment type="subcellular location">
    <subcellularLocation>
        <location evidence="3">Cell projection</location>
        <location evidence="3">Lamellipodium</location>
    </subcellularLocation>
    <subcellularLocation>
        <location evidence="2">Cytoplasm</location>
    </subcellularLocation>
</comment>
<evidence type="ECO:0000259" key="30">
    <source>
        <dbReference type="PROSITE" id="PS51285"/>
    </source>
</evidence>
<dbReference type="Gene3D" id="3.30.60.20">
    <property type="match status" value="1"/>
</dbReference>
<dbReference type="Proteomes" id="UP000289886">
    <property type="component" value="Unassembled WGS sequence"/>
</dbReference>
<keyword evidence="15 22" id="KW-0067">ATP-binding</keyword>
<evidence type="ECO:0000256" key="23">
    <source>
        <dbReference type="SAM" id="Coils"/>
    </source>
</evidence>
<dbReference type="InterPro" id="IPR000961">
    <property type="entry name" value="AGC-kinase_C"/>
</dbReference>
<dbReference type="InterPro" id="IPR008271">
    <property type="entry name" value="Ser/Thr_kinase_AS"/>
</dbReference>
<feature type="compositionally biased region" description="Basic and acidic residues" evidence="24">
    <location>
        <begin position="611"/>
        <end position="623"/>
    </location>
</feature>
<evidence type="ECO:0000256" key="2">
    <source>
        <dbReference type="ARBA" id="ARBA00004496"/>
    </source>
</evidence>
<keyword evidence="8" id="KW-0597">Phosphoprotein</keyword>
<dbReference type="FunFam" id="1.10.510.10:FF:000014">
    <property type="entry name" value="Non-specific serine/threonine protein kinase"/>
    <property type="match status" value="1"/>
</dbReference>
<dbReference type="FunFam" id="3.30.200.20:FF:001044">
    <property type="entry name" value="Serine/threonine-protein kinase MRCK beta"/>
    <property type="match status" value="1"/>
</dbReference>
<evidence type="ECO:0000313" key="32">
    <source>
        <dbReference type="Proteomes" id="UP000289886"/>
    </source>
</evidence>
<keyword evidence="9" id="KW-0808">Transferase</keyword>
<evidence type="ECO:0000256" key="7">
    <source>
        <dbReference type="ARBA" id="ARBA00022527"/>
    </source>
</evidence>
<dbReference type="SUPFAM" id="SSF56112">
    <property type="entry name" value="Protein kinase-like (PK-like)"/>
    <property type="match status" value="1"/>
</dbReference>
<dbReference type="InterPro" id="IPR046349">
    <property type="entry name" value="C1-like_sf"/>
</dbReference>
<dbReference type="PANTHER" id="PTHR22988">
    <property type="entry name" value="MYOTONIC DYSTROPHY S/T KINASE-RELATED"/>
    <property type="match status" value="1"/>
</dbReference>
<name>A0A444U4L8_ACIRT</name>
<dbReference type="GO" id="GO:0008270">
    <property type="term" value="F:zinc ion binding"/>
    <property type="evidence" value="ECO:0007669"/>
    <property type="project" value="UniProtKB-KW"/>
</dbReference>
<dbReference type="PANTHER" id="PTHR22988:SF31">
    <property type="entry name" value="SERINE_THREONINE-PROTEIN KINASE MRCK ALPHA"/>
    <property type="match status" value="1"/>
</dbReference>
<dbReference type="Gene3D" id="3.30.200.20">
    <property type="entry name" value="Phosphorylase Kinase, domain 1"/>
    <property type="match status" value="1"/>
</dbReference>
<evidence type="ECO:0000259" key="27">
    <source>
        <dbReference type="PROSITE" id="PS50081"/>
    </source>
</evidence>
<evidence type="ECO:0000256" key="10">
    <source>
        <dbReference type="ARBA" id="ARBA00022723"/>
    </source>
</evidence>
<accession>A0A444U4L8</accession>
<dbReference type="Pfam" id="PF08826">
    <property type="entry name" value="DMPK_coil"/>
    <property type="match status" value="2"/>
</dbReference>
<evidence type="ECO:0000259" key="25">
    <source>
        <dbReference type="PROSITE" id="PS50003"/>
    </source>
</evidence>
<dbReference type="SUPFAM" id="SSF69322">
    <property type="entry name" value="Tricorn protease domain 2"/>
    <property type="match status" value="1"/>
</dbReference>
<keyword evidence="14" id="KW-0862">Zinc</keyword>
<evidence type="ECO:0000313" key="31">
    <source>
        <dbReference type="EMBL" id="RXM30114.1"/>
    </source>
</evidence>
<evidence type="ECO:0000256" key="6">
    <source>
        <dbReference type="ARBA" id="ARBA00022490"/>
    </source>
</evidence>
<dbReference type="PROSITE" id="PS51285">
    <property type="entry name" value="AGC_KINASE_CTER"/>
    <property type="match status" value="1"/>
</dbReference>
<dbReference type="InterPro" id="IPR011993">
    <property type="entry name" value="PH-like_dom_sf"/>
</dbReference>
<feature type="domain" description="CRIB" evidence="28">
    <location>
        <begin position="1627"/>
        <end position="1640"/>
    </location>
</feature>
<dbReference type="FunFam" id="2.30.29.30:FF:000032">
    <property type="entry name" value="Non-specific serine/threonine protein kinase"/>
    <property type="match status" value="1"/>
</dbReference>
<evidence type="ECO:0000256" key="22">
    <source>
        <dbReference type="PROSITE-ProRule" id="PRU10141"/>
    </source>
</evidence>
<dbReference type="SUPFAM" id="SSF50729">
    <property type="entry name" value="PH domain-like"/>
    <property type="match status" value="1"/>
</dbReference>
<feature type="compositionally biased region" description="Low complexity" evidence="24">
    <location>
        <begin position="1773"/>
        <end position="1784"/>
    </location>
</feature>
<comment type="catalytic activity">
    <reaction evidence="19">
        <text>L-seryl-[protein] + ATP = O-phospho-L-seryl-[protein] + ADP + H(+)</text>
        <dbReference type="Rhea" id="RHEA:17989"/>
        <dbReference type="Rhea" id="RHEA-COMP:9863"/>
        <dbReference type="Rhea" id="RHEA-COMP:11604"/>
        <dbReference type="ChEBI" id="CHEBI:15378"/>
        <dbReference type="ChEBI" id="CHEBI:29999"/>
        <dbReference type="ChEBI" id="CHEBI:30616"/>
        <dbReference type="ChEBI" id="CHEBI:83421"/>
        <dbReference type="ChEBI" id="CHEBI:456216"/>
        <dbReference type="EC" id="2.7.11.1"/>
    </reaction>
</comment>
<dbReference type="GO" id="GO:0030027">
    <property type="term" value="C:lamellipodium"/>
    <property type="evidence" value="ECO:0007669"/>
    <property type="project" value="UniProtKB-SubCell"/>
</dbReference>
<dbReference type="SMART" id="SM00133">
    <property type="entry name" value="S_TK_X"/>
    <property type="match status" value="1"/>
</dbReference>
<evidence type="ECO:0000256" key="11">
    <source>
        <dbReference type="ARBA" id="ARBA00022741"/>
    </source>
</evidence>
<evidence type="ECO:0000256" key="9">
    <source>
        <dbReference type="ARBA" id="ARBA00022679"/>
    </source>
</evidence>
<dbReference type="InterPro" id="IPR011009">
    <property type="entry name" value="Kinase-like_dom_sf"/>
</dbReference>
<feature type="domain" description="CNH" evidence="29">
    <location>
        <begin position="1242"/>
        <end position="1514"/>
    </location>
</feature>
<comment type="caution">
    <text evidence="31">The sequence shown here is derived from an EMBL/GenBank/DDBJ whole genome shotgun (WGS) entry which is preliminary data.</text>
</comment>
<feature type="domain" description="AGC-kinase C-terminal" evidence="30">
    <location>
        <begin position="313"/>
        <end position="383"/>
    </location>
</feature>
<evidence type="ECO:0000256" key="12">
    <source>
        <dbReference type="ARBA" id="ARBA00022771"/>
    </source>
</evidence>
<feature type="region of interest" description="Disordered" evidence="24">
    <location>
        <begin position="597"/>
        <end position="624"/>
    </location>
</feature>
<evidence type="ECO:0000256" key="4">
    <source>
        <dbReference type="ARBA" id="ARBA00005719"/>
    </source>
</evidence>
<evidence type="ECO:0000259" key="26">
    <source>
        <dbReference type="PROSITE" id="PS50011"/>
    </source>
</evidence>
<keyword evidence="10" id="KW-0479">Metal-binding</keyword>
<evidence type="ECO:0000256" key="13">
    <source>
        <dbReference type="ARBA" id="ARBA00022777"/>
    </source>
</evidence>
<dbReference type="SMART" id="SM00285">
    <property type="entry name" value="PBD"/>
    <property type="match status" value="2"/>
</dbReference>
<dbReference type="PROSITE" id="PS50108">
    <property type="entry name" value="CRIB"/>
    <property type="match status" value="2"/>
</dbReference>
<evidence type="ECO:0000256" key="20">
    <source>
        <dbReference type="ARBA" id="ARBA00073692"/>
    </source>
</evidence>
<dbReference type="Pfam" id="PF00780">
    <property type="entry name" value="CNH"/>
    <property type="match status" value="1"/>
</dbReference>
<dbReference type="SUPFAM" id="SSF57889">
    <property type="entry name" value="Cysteine-rich domain"/>
    <property type="match status" value="1"/>
</dbReference>
<feature type="binding site" evidence="22">
    <location>
        <position position="75"/>
    </location>
    <ligand>
        <name>ATP</name>
        <dbReference type="ChEBI" id="CHEBI:30616"/>
    </ligand>
</feature>
<dbReference type="SMART" id="SM00036">
    <property type="entry name" value="CNH"/>
    <property type="match status" value="1"/>
</dbReference>
<protein>
    <recommendedName>
        <fullName evidence="20">Serine/threonine-protein kinase MRCK alpha</fullName>
        <ecNumber evidence="5">2.7.11.1</ecNumber>
    </recommendedName>
    <alternativeName>
        <fullName evidence="21">CDC42-binding protein kinase alpha</fullName>
    </alternativeName>
</protein>
<dbReference type="InterPro" id="IPR017441">
    <property type="entry name" value="Protein_kinase_ATP_BS"/>
</dbReference>
<dbReference type="FunFam" id="3.30.60.20:FF:000005">
    <property type="entry name" value="Non-specific serine/threonine protein kinase"/>
    <property type="match status" value="1"/>
</dbReference>
<dbReference type="InterPro" id="IPR014930">
    <property type="entry name" value="Myotonic_dystrophy_kinase_coil"/>
</dbReference>
<evidence type="ECO:0000256" key="1">
    <source>
        <dbReference type="ARBA" id="ARBA00001946"/>
    </source>
</evidence>
<feature type="domain" description="Phorbol-ester/DAG-type" evidence="27">
    <location>
        <begin position="1027"/>
        <end position="1077"/>
    </location>
</feature>
<dbReference type="PROSITE" id="PS50011">
    <property type="entry name" value="PROTEIN_KINASE_DOM"/>
    <property type="match status" value="1"/>
</dbReference>
<feature type="compositionally biased region" description="Polar residues" evidence="24">
    <location>
        <begin position="1681"/>
        <end position="1696"/>
    </location>
</feature>
<dbReference type="PROSITE" id="PS50081">
    <property type="entry name" value="ZF_DAG_PE_2"/>
    <property type="match status" value="1"/>
</dbReference>
<dbReference type="InterPro" id="IPR002219">
    <property type="entry name" value="PKC_DAG/PE"/>
</dbReference>
<dbReference type="Pfam" id="PF00130">
    <property type="entry name" value="C1_1"/>
    <property type="match status" value="1"/>
</dbReference>
<evidence type="ECO:0000256" key="5">
    <source>
        <dbReference type="ARBA" id="ARBA00012513"/>
    </source>
</evidence>
<evidence type="ECO:0000256" key="3">
    <source>
        <dbReference type="ARBA" id="ARBA00004510"/>
    </source>
</evidence>
<dbReference type="GO" id="GO:0031032">
    <property type="term" value="P:actomyosin structure organization"/>
    <property type="evidence" value="ECO:0007669"/>
    <property type="project" value="TreeGrafter"/>
</dbReference>
<evidence type="ECO:0000259" key="29">
    <source>
        <dbReference type="PROSITE" id="PS50219"/>
    </source>
</evidence>
<feature type="compositionally biased region" description="Low complexity" evidence="24">
    <location>
        <begin position="1738"/>
        <end position="1750"/>
    </location>
</feature>
<reference evidence="31 32" key="1">
    <citation type="submission" date="2019-01" db="EMBL/GenBank/DDBJ databases">
        <title>Draft Genome and Complete Hox-Cluster Characterization of the Sterlet Sturgeon (Acipenser ruthenus).</title>
        <authorList>
            <person name="Wei Q."/>
        </authorList>
    </citation>
    <scope>NUCLEOTIDE SEQUENCE [LARGE SCALE GENOMIC DNA]</scope>
    <source>
        <strain evidence="31">WHYD16114868_AA</strain>
        <tissue evidence="31">Blood</tissue>
    </source>
</reference>
<dbReference type="FunFam" id="3.30.200.20:FF:001209">
    <property type="entry name" value="Serine/threonine-protein kinase MRCK beta"/>
    <property type="match status" value="1"/>
</dbReference>
<dbReference type="Gene3D" id="2.30.29.30">
    <property type="entry name" value="Pleckstrin-homology domain (PH domain)/Phosphotyrosine-binding domain (PTB)"/>
    <property type="match status" value="1"/>
</dbReference>
<dbReference type="PROSITE" id="PS50003">
    <property type="entry name" value="PH_DOMAIN"/>
    <property type="match status" value="1"/>
</dbReference>
<keyword evidence="12" id="KW-0863">Zinc-finger</keyword>
<feature type="compositionally biased region" description="Polar residues" evidence="24">
    <location>
        <begin position="1005"/>
        <end position="1021"/>
    </location>
</feature>
<keyword evidence="6" id="KW-0963">Cytoplasm</keyword>
<dbReference type="EC" id="2.7.11.1" evidence="5"/>
<dbReference type="PROSITE" id="PS00108">
    <property type="entry name" value="PROTEIN_KINASE_ST"/>
    <property type="match status" value="1"/>
</dbReference>
<evidence type="ECO:0000256" key="24">
    <source>
        <dbReference type="SAM" id="MobiDB-lite"/>
    </source>
</evidence>
<dbReference type="Pfam" id="PF00433">
    <property type="entry name" value="Pkinase_C"/>
    <property type="match status" value="1"/>
</dbReference>
<dbReference type="Pfam" id="PF25346">
    <property type="entry name" value="PH_MRCK"/>
    <property type="match status" value="1"/>
</dbReference>
<dbReference type="FunFam" id="1.20.5.340:FF:000010">
    <property type="entry name" value="Non-specific serine/threonine protein kinase"/>
    <property type="match status" value="1"/>
</dbReference>
<dbReference type="CDD" id="cd00132">
    <property type="entry name" value="CRIB"/>
    <property type="match status" value="1"/>
</dbReference>
<dbReference type="SMART" id="SM00233">
    <property type="entry name" value="PH"/>
    <property type="match status" value="1"/>
</dbReference>
<feature type="domain" description="Protein kinase" evidence="26">
    <location>
        <begin position="46"/>
        <end position="312"/>
    </location>
</feature>
<keyword evidence="7" id="KW-0723">Serine/threonine-protein kinase</keyword>
<evidence type="ECO:0000256" key="15">
    <source>
        <dbReference type="ARBA" id="ARBA00022840"/>
    </source>
</evidence>
<dbReference type="GO" id="GO:0042641">
    <property type="term" value="C:actomyosin"/>
    <property type="evidence" value="ECO:0007669"/>
    <property type="project" value="TreeGrafter"/>
</dbReference>
<dbReference type="InterPro" id="IPR031597">
    <property type="entry name" value="KELK"/>
</dbReference>
<dbReference type="InterPro" id="IPR000095">
    <property type="entry name" value="CRIB_dom"/>
</dbReference>
<feature type="coiled-coil region" evidence="23">
    <location>
        <begin position="684"/>
        <end position="718"/>
    </location>
</feature>